<sequence>KAPQVSKPSKDESALPSAPRSYVEGIERPPATAGIKDYPPKPATDYHLPEAAPPPEEKLMSQKPLPGKSGEVTGEAGGIKTGTPALPKPPAESREDVPRREGTECQAGPGEGREGKATAVGVSMLGAVAGARVLGKEEEDREGAPDDIPQGQKPQEATMGVGNLKAAGQEKGETHKREESRSYDKQAYSKETNVQEEGKKQTHTKSPPKAGYGGDYHPALLHPPPPGASAMETSPRFSEQIPPASPTSPTSKERSKSESTGKRVGFMAKVKGEVKVLAGKMTREEDKVEEGKKQMHGETQK</sequence>
<dbReference type="AlphaFoldDB" id="A0A0D0E6G5"/>
<dbReference type="InParanoid" id="A0A0D0E6G5"/>
<proteinExistence type="predicted"/>
<evidence type="ECO:0000313" key="2">
    <source>
        <dbReference type="EMBL" id="KIK93310.1"/>
    </source>
</evidence>
<reference evidence="3" key="2">
    <citation type="submission" date="2015-01" db="EMBL/GenBank/DDBJ databases">
        <title>Evolutionary Origins and Diversification of the Mycorrhizal Mutualists.</title>
        <authorList>
            <consortium name="DOE Joint Genome Institute"/>
            <consortium name="Mycorrhizal Genomics Consortium"/>
            <person name="Kohler A."/>
            <person name="Kuo A."/>
            <person name="Nagy L.G."/>
            <person name="Floudas D."/>
            <person name="Copeland A."/>
            <person name="Barry K.W."/>
            <person name="Cichocki N."/>
            <person name="Veneault-Fourrey C."/>
            <person name="LaButti K."/>
            <person name="Lindquist E.A."/>
            <person name="Lipzen A."/>
            <person name="Lundell T."/>
            <person name="Morin E."/>
            <person name="Murat C."/>
            <person name="Riley R."/>
            <person name="Ohm R."/>
            <person name="Sun H."/>
            <person name="Tunlid A."/>
            <person name="Henrissat B."/>
            <person name="Grigoriev I.V."/>
            <person name="Hibbett D.S."/>
            <person name="Martin F."/>
        </authorList>
    </citation>
    <scope>NUCLEOTIDE SEQUENCE [LARGE SCALE GENOMIC DNA]</scope>
    <source>
        <strain evidence="3">Ve08.2h10</strain>
    </source>
</reference>
<gene>
    <name evidence="2" type="ORF">PAXRUDRAFT_145365</name>
</gene>
<feature type="region of interest" description="Disordered" evidence="1">
    <location>
        <begin position="1"/>
        <end position="119"/>
    </location>
</feature>
<dbReference type="EMBL" id="KN825196">
    <property type="protein sequence ID" value="KIK93310.1"/>
    <property type="molecule type" value="Genomic_DNA"/>
</dbReference>
<name>A0A0D0E6G5_9AGAM</name>
<feature type="compositionally biased region" description="Basic and acidic residues" evidence="1">
    <location>
        <begin position="91"/>
        <end position="103"/>
    </location>
</feature>
<keyword evidence="3" id="KW-1185">Reference proteome</keyword>
<feature type="compositionally biased region" description="Basic and acidic residues" evidence="1">
    <location>
        <begin position="134"/>
        <end position="144"/>
    </location>
</feature>
<feature type="compositionally biased region" description="Basic and acidic residues" evidence="1">
    <location>
        <begin position="168"/>
        <end position="188"/>
    </location>
</feature>
<feature type="compositionally biased region" description="Basic and acidic residues" evidence="1">
    <location>
        <begin position="251"/>
        <end position="261"/>
    </location>
</feature>
<dbReference type="HOGENOM" id="CLU_926076_0_0_1"/>
<feature type="region of interest" description="Disordered" evidence="1">
    <location>
        <begin position="131"/>
        <end position="301"/>
    </location>
</feature>
<evidence type="ECO:0000313" key="3">
    <source>
        <dbReference type="Proteomes" id="UP000054538"/>
    </source>
</evidence>
<dbReference type="Proteomes" id="UP000054538">
    <property type="component" value="Unassembled WGS sequence"/>
</dbReference>
<organism evidence="2 3">
    <name type="scientific">Paxillus rubicundulus Ve08.2h10</name>
    <dbReference type="NCBI Taxonomy" id="930991"/>
    <lineage>
        <taxon>Eukaryota</taxon>
        <taxon>Fungi</taxon>
        <taxon>Dikarya</taxon>
        <taxon>Basidiomycota</taxon>
        <taxon>Agaricomycotina</taxon>
        <taxon>Agaricomycetes</taxon>
        <taxon>Agaricomycetidae</taxon>
        <taxon>Boletales</taxon>
        <taxon>Paxilineae</taxon>
        <taxon>Paxillaceae</taxon>
        <taxon>Paxillus</taxon>
    </lineage>
</organism>
<feature type="compositionally biased region" description="Basic and acidic residues" evidence="1">
    <location>
        <begin position="281"/>
        <end position="301"/>
    </location>
</feature>
<dbReference type="OrthoDB" id="3268823at2759"/>
<feature type="non-terminal residue" evidence="2">
    <location>
        <position position="1"/>
    </location>
</feature>
<evidence type="ECO:0000256" key="1">
    <source>
        <dbReference type="SAM" id="MobiDB-lite"/>
    </source>
</evidence>
<accession>A0A0D0E6G5</accession>
<reference evidence="2 3" key="1">
    <citation type="submission" date="2014-04" db="EMBL/GenBank/DDBJ databases">
        <authorList>
            <consortium name="DOE Joint Genome Institute"/>
            <person name="Kuo A."/>
            <person name="Kohler A."/>
            <person name="Jargeat P."/>
            <person name="Nagy L.G."/>
            <person name="Floudas D."/>
            <person name="Copeland A."/>
            <person name="Barry K.W."/>
            <person name="Cichocki N."/>
            <person name="Veneault-Fourrey C."/>
            <person name="LaButti K."/>
            <person name="Lindquist E.A."/>
            <person name="Lipzen A."/>
            <person name="Lundell T."/>
            <person name="Morin E."/>
            <person name="Murat C."/>
            <person name="Sun H."/>
            <person name="Tunlid A."/>
            <person name="Henrissat B."/>
            <person name="Grigoriev I.V."/>
            <person name="Hibbett D.S."/>
            <person name="Martin F."/>
            <person name="Nordberg H.P."/>
            <person name="Cantor M.N."/>
            <person name="Hua S.X."/>
        </authorList>
    </citation>
    <scope>NUCLEOTIDE SEQUENCE [LARGE SCALE GENOMIC DNA]</scope>
    <source>
        <strain evidence="2 3">Ve08.2h10</strain>
    </source>
</reference>
<protein>
    <submittedName>
        <fullName evidence="2">Uncharacterized protein</fullName>
    </submittedName>
</protein>